<dbReference type="Gene3D" id="3.90.79.10">
    <property type="entry name" value="Nucleoside Triphosphate Pyrophosphohydrolase"/>
    <property type="match status" value="1"/>
</dbReference>
<protein>
    <recommendedName>
        <fullName evidence="8">Nudix hydrolase domain-containing protein</fullName>
    </recommendedName>
</protein>
<organism evidence="9">
    <name type="scientific">marine metagenome</name>
    <dbReference type="NCBI Taxonomy" id="408172"/>
    <lineage>
        <taxon>unclassified sequences</taxon>
        <taxon>metagenomes</taxon>
        <taxon>ecological metagenomes</taxon>
    </lineage>
</organism>
<feature type="domain" description="Nudix hydrolase" evidence="8">
    <location>
        <begin position="21"/>
        <end position="176"/>
    </location>
</feature>
<dbReference type="InterPro" id="IPR000086">
    <property type="entry name" value="NUDIX_hydrolase_dom"/>
</dbReference>
<dbReference type="PANTHER" id="PTHR12318">
    <property type="entry name" value="TESTOSTERONE-REGULATED PROTEIN RP2"/>
    <property type="match status" value="1"/>
</dbReference>
<evidence type="ECO:0000256" key="3">
    <source>
        <dbReference type="ARBA" id="ARBA00022723"/>
    </source>
</evidence>
<dbReference type="GO" id="GO:0046872">
    <property type="term" value="F:metal ion binding"/>
    <property type="evidence" value="ECO:0007669"/>
    <property type="project" value="UniProtKB-KW"/>
</dbReference>
<proteinExistence type="predicted"/>
<comment type="cofactor">
    <cofactor evidence="1">
        <name>Mn(2+)</name>
        <dbReference type="ChEBI" id="CHEBI:29035"/>
    </cofactor>
</comment>
<gene>
    <name evidence="9" type="ORF">METZ01_LOCUS126210</name>
</gene>
<dbReference type="SUPFAM" id="SSF55811">
    <property type="entry name" value="Nudix"/>
    <property type="match status" value="1"/>
</dbReference>
<keyword evidence="6" id="KW-0464">Manganese</keyword>
<dbReference type="InterPro" id="IPR015797">
    <property type="entry name" value="NUDIX_hydrolase-like_dom_sf"/>
</dbReference>
<dbReference type="GO" id="GO:0016818">
    <property type="term" value="F:hydrolase activity, acting on acid anhydrides, in phosphorus-containing anhydrides"/>
    <property type="evidence" value="ECO:0007669"/>
    <property type="project" value="InterPro"/>
</dbReference>
<dbReference type="EMBL" id="UINC01017634">
    <property type="protein sequence ID" value="SVA73356.1"/>
    <property type="molecule type" value="Genomic_DNA"/>
</dbReference>
<evidence type="ECO:0000313" key="9">
    <source>
        <dbReference type="EMBL" id="SVA73356.1"/>
    </source>
</evidence>
<name>A0A381Y8D5_9ZZZZ</name>
<dbReference type="InterPro" id="IPR039121">
    <property type="entry name" value="NUDT19"/>
</dbReference>
<sequence>MNQQMKGINHQLADPNEPPEAPKPAATVLLVRDKDPKGIEVFLIERASKTNFGGAFVFPGGKVDLEDGSEEVEKICKGPSDSEASFTLGVDKGGLAYWIACIRECYEEAGILLAYREGGSPFNPEDTNEKNLYIEYRKRLNQGESVLQEMSYNEKIFLATDRLAYLSHWITPKIEK</sequence>
<evidence type="ECO:0000256" key="2">
    <source>
        <dbReference type="ARBA" id="ARBA00001946"/>
    </source>
</evidence>
<dbReference type="AlphaFoldDB" id="A0A381Y8D5"/>
<comment type="cofactor">
    <cofactor evidence="2">
        <name>Mg(2+)</name>
        <dbReference type="ChEBI" id="CHEBI:18420"/>
    </cofactor>
</comment>
<evidence type="ECO:0000259" key="8">
    <source>
        <dbReference type="PROSITE" id="PS51462"/>
    </source>
</evidence>
<dbReference type="PANTHER" id="PTHR12318:SF0">
    <property type="entry name" value="ACYL-COENZYME A DIPHOSPHATASE NUDT19"/>
    <property type="match status" value="1"/>
</dbReference>
<evidence type="ECO:0000256" key="6">
    <source>
        <dbReference type="ARBA" id="ARBA00023211"/>
    </source>
</evidence>
<reference evidence="9" key="1">
    <citation type="submission" date="2018-05" db="EMBL/GenBank/DDBJ databases">
        <authorList>
            <person name="Lanie J.A."/>
            <person name="Ng W.-L."/>
            <person name="Kazmierczak K.M."/>
            <person name="Andrzejewski T.M."/>
            <person name="Davidsen T.M."/>
            <person name="Wayne K.J."/>
            <person name="Tettelin H."/>
            <person name="Glass J.I."/>
            <person name="Rusch D."/>
            <person name="Podicherti R."/>
            <person name="Tsui H.-C.T."/>
            <person name="Winkler M.E."/>
        </authorList>
    </citation>
    <scope>NUCLEOTIDE SEQUENCE</scope>
</reference>
<evidence type="ECO:0000256" key="5">
    <source>
        <dbReference type="ARBA" id="ARBA00022842"/>
    </source>
</evidence>
<evidence type="ECO:0000256" key="4">
    <source>
        <dbReference type="ARBA" id="ARBA00022801"/>
    </source>
</evidence>
<evidence type="ECO:0000256" key="7">
    <source>
        <dbReference type="SAM" id="MobiDB-lite"/>
    </source>
</evidence>
<feature type="non-terminal residue" evidence="9">
    <location>
        <position position="176"/>
    </location>
</feature>
<keyword evidence="3" id="KW-0479">Metal-binding</keyword>
<keyword evidence="5" id="KW-0460">Magnesium</keyword>
<feature type="region of interest" description="Disordered" evidence="7">
    <location>
        <begin position="1"/>
        <end position="23"/>
    </location>
</feature>
<dbReference type="PROSITE" id="PS51462">
    <property type="entry name" value="NUDIX"/>
    <property type="match status" value="1"/>
</dbReference>
<keyword evidence="4" id="KW-0378">Hydrolase</keyword>
<evidence type="ECO:0000256" key="1">
    <source>
        <dbReference type="ARBA" id="ARBA00001936"/>
    </source>
</evidence>
<accession>A0A381Y8D5</accession>